<dbReference type="GO" id="GO:0005886">
    <property type="term" value="C:plasma membrane"/>
    <property type="evidence" value="ECO:0007669"/>
    <property type="project" value="UniProtKB-SubCell"/>
</dbReference>
<dbReference type="InterPro" id="IPR017452">
    <property type="entry name" value="GPCR_Rhodpsn_7TM"/>
</dbReference>
<comment type="caution">
    <text evidence="13">The sequence shown here is derived from an EMBL/GenBank/DDBJ whole genome shotgun (WGS) entry which is preliminary data.</text>
</comment>
<dbReference type="GO" id="GO:0071880">
    <property type="term" value="P:adenylate cyclase-activating adrenergic receptor signaling pathway"/>
    <property type="evidence" value="ECO:0007669"/>
    <property type="project" value="TreeGrafter"/>
</dbReference>
<keyword evidence="5 9" id="KW-0297">G-protein coupled receptor</keyword>
<dbReference type="PANTHER" id="PTHR24248:SF204">
    <property type="entry name" value="HISTAMINE H1 RECEPTOR"/>
    <property type="match status" value="1"/>
</dbReference>
<dbReference type="Proteomes" id="UP001209878">
    <property type="component" value="Unassembled WGS sequence"/>
</dbReference>
<keyword evidence="4 11" id="KW-1133">Transmembrane helix</keyword>
<dbReference type="PANTHER" id="PTHR24248">
    <property type="entry name" value="ADRENERGIC RECEPTOR-RELATED G-PROTEIN COUPLED RECEPTOR"/>
    <property type="match status" value="1"/>
</dbReference>
<evidence type="ECO:0000256" key="5">
    <source>
        <dbReference type="ARBA" id="ARBA00023040"/>
    </source>
</evidence>
<dbReference type="Pfam" id="PF00001">
    <property type="entry name" value="7tm_1"/>
    <property type="match status" value="1"/>
</dbReference>
<evidence type="ECO:0000256" key="1">
    <source>
        <dbReference type="ARBA" id="ARBA00004651"/>
    </source>
</evidence>
<keyword evidence="3 9" id="KW-0812">Transmembrane</keyword>
<dbReference type="SUPFAM" id="SSF81321">
    <property type="entry name" value="Family A G protein-coupled receptor-like"/>
    <property type="match status" value="1"/>
</dbReference>
<dbReference type="GO" id="GO:0043410">
    <property type="term" value="P:positive regulation of MAPK cascade"/>
    <property type="evidence" value="ECO:0007669"/>
    <property type="project" value="TreeGrafter"/>
</dbReference>
<dbReference type="PRINTS" id="PR00243">
    <property type="entry name" value="MUSCARINICR"/>
</dbReference>
<feature type="region of interest" description="Disordered" evidence="10">
    <location>
        <begin position="251"/>
        <end position="356"/>
    </location>
</feature>
<comment type="similarity">
    <text evidence="9">Belongs to the G-protein coupled receptor 1 family.</text>
</comment>
<keyword evidence="14" id="KW-1185">Reference proteome</keyword>
<dbReference type="AlphaFoldDB" id="A0AAD9KXX0"/>
<dbReference type="PRINTS" id="PR00237">
    <property type="entry name" value="GPCRRHODOPSN"/>
</dbReference>
<feature type="compositionally biased region" description="Low complexity" evidence="10">
    <location>
        <begin position="255"/>
        <end position="283"/>
    </location>
</feature>
<evidence type="ECO:0000256" key="3">
    <source>
        <dbReference type="ARBA" id="ARBA00022692"/>
    </source>
</evidence>
<sequence length="526" mass="57884">MFIVSLAIADLIVGLIVMPISAIYIFTEEWLFGVAVCQFWIGIDYTASTASILNLFILSLDRYWSVTTPLQYIRRRTKRRALLMISIVWFLSLLWLVPILGWHHFEHNGIRTVPPSVCDTEYATNTALKIVTGTLNYYLPLAIMYAIYGKIFMEIRKRSKLEVGLRMCGGIPKAAAVQPNSFSDESDEPRAPPPPPCARRNCVSALPPLLSRRLSDNLRAITAVRDGEHEYTKLESKCDDVKSAPIAEADQTTFSSSPNSPDAASSDSAQCTTADEAAATNNAADDESHALPTMTAPAPSGGGSGATSRVAETSLSSPYSSPFTAHSDRAHVLASSPRRQLPKEVHPVKTQSVRRPRPVANNRPAAVRVVPKPTGAMAAAAAAARRKNGTTATAAESALLKRAIKWRVRAEKWQHRPSTALQREIKAARQLGVIMGAFTLCFFPYFVCFMVVAFCDGCIGQSLMSAMTWIGYINSTMNPFLYPLCNLNFRRKFRMMLRLEVAPTAQQNHSMRYSAPRPSPSGKTDH</sequence>
<name>A0AAD9KXX0_RIDPI</name>
<dbReference type="Gene3D" id="1.20.1070.10">
    <property type="entry name" value="Rhodopsin 7-helix transmembrane proteins"/>
    <property type="match status" value="2"/>
</dbReference>
<feature type="transmembrane region" description="Helical" evidence="11">
    <location>
        <begin position="7"/>
        <end position="27"/>
    </location>
</feature>
<feature type="transmembrane region" description="Helical" evidence="11">
    <location>
        <begin position="81"/>
        <end position="105"/>
    </location>
</feature>
<organism evidence="13 14">
    <name type="scientific">Ridgeia piscesae</name>
    <name type="common">Tubeworm</name>
    <dbReference type="NCBI Taxonomy" id="27915"/>
    <lineage>
        <taxon>Eukaryota</taxon>
        <taxon>Metazoa</taxon>
        <taxon>Spiralia</taxon>
        <taxon>Lophotrochozoa</taxon>
        <taxon>Annelida</taxon>
        <taxon>Polychaeta</taxon>
        <taxon>Sedentaria</taxon>
        <taxon>Canalipalpata</taxon>
        <taxon>Sabellida</taxon>
        <taxon>Siboglinidae</taxon>
        <taxon>Ridgeia</taxon>
    </lineage>
</organism>
<dbReference type="InterPro" id="IPR000276">
    <property type="entry name" value="GPCR_Rhodpsn"/>
</dbReference>
<evidence type="ECO:0000256" key="7">
    <source>
        <dbReference type="ARBA" id="ARBA00023170"/>
    </source>
</evidence>
<feature type="transmembrane region" description="Helical" evidence="11">
    <location>
        <begin position="135"/>
        <end position="153"/>
    </location>
</feature>
<keyword evidence="2" id="KW-1003">Cell membrane</keyword>
<feature type="compositionally biased region" description="Polar residues" evidence="10">
    <location>
        <begin position="310"/>
        <end position="324"/>
    </location>
</feature>
<evidence type="ECO:0000256" key="11">
    <source>
        <dbReference type="SAM" id="Phobius"/>
    </source>
</evidence>
<dbReference type="PROSITE" id="PS50262">
    <property type="entry name" value="G_PROTEIN_RECEP_F1_2"/>
    <property type="match status" value="1"/>
</dbReference>
<feature type="transmembrane region" description="Helical" evidence="11">
    <location>
        <begin position="431"/>
        <end position="454"/>
    </location>
</feature>
<evidence type="ECO:0000256" key="9">
    <source>
        <dbReference type="RuleBase" id="RU000688"/>
    </source>
</evidence>
<reference evidence="13" key="1">
    <citation type="journal article" date="2023" name="Mol. Biol. Evol.">
        <title>Third-Generation Sequencing Reveals the Adaptive Role of the Epigenome in Three Deep-Sea Polychaetes.</title>
        <authorList>
            <person name="Perez M."/>
            <person name="Aroh O."/>
            <person name="Sun Y."/>
            <person name="Lan Y."/>
            <person name="Juniper S.K."/>
            <person name="Young C.R."/>
            <person name="Angers B."/>
            <person name="Qian P.Y."/>
        </authorList>
    </citation>
    <scope>NUCLEOTIDE SEQUENCE</scope>
    <source>
        <strain evidence="13">R07B-5</strain>
    </source>
</reference>
<dbReference type="PROSITE" id="PS00237">
    <property type="entry name" value="G_PROTEIN_RECEP_F1_1"/>
    <property type="match status" value="1"/>
</dbReference>
<evidence type="ECO:0000256" key="4">
    <source>
        <dbReference type="ARBA" id="ARBA00022989"/>
    </source>
</evidence>
<evidence type="ECO:0000313" key="14">
    <source>
        <dbReference type="Proteomes" id="UP001209878"/>
    </source>
</evidence>
<keyword evidence="6 11" id="KW-0472">Membrane</keyword>
<feature type="region of interest" description="Disordered" evidence="10">
    <location>
        <begin position="177"/>
        <end position="199"/>
    </location>
</feature>
<dbReference type="EMBL" id="JAODUO010000490">
    <property type="protein sequence ID" value="KAK2179436.1"/>
    <property type="molecule type" value="Genomic_DNA"/>
</dbReference>
<evidence type="ECO:0000256" key="10">
    <source>
        <dbReference type="SAM" id="MobiDB-lite"/>
    </source>
</evidence>
<keyword evidence="8 9" id="KW-0807">Transducer</keyword>
<evidence type="ECO:0000256" key="6">
    <source>
        <dbReference type="ARBA" id="ARBA00023136"/>
    </source>
</evidence>
<feature type="domain" description="G-protein coupled receptors family 1 profile" evidence="12">
    <location>
        <begin position="1"/>
        <end position="482"/>
    </location>
</feature>
<proteinExistence type="inferred from homology"/>
<protein>
    <recommendedName>
        <fullName evidence="12">G-protein coupled receptors family 1 profile domain-containing protein</fullName>
    </recommendedName>
</protein>
<feature type="transmembrane region" description="Helical" evidence="11">
    <location>
        <begin position="466"/>
        <end position="489"/>
    </location>
</feature>
<accession>A0AAD9KXX0</accession>
<dbReference type="GO" id="GO:0045202">
    <property type="term" value="C:synapse"/>
    <property type="evidence" value="ECO:0007669"/>
    <property type="project" value="GOC"/>
</dbReference>
<comment type="subcellular location">
    <subcellularLocation>
        <location evidence="1">Cell membrane</location>
        <topology evidence="1">Multi-pass membrane protein</topology>
    </subcellularLocation>
</comment>
<gene>
    <name evidence="13" type="ORF">NP493_489g01001</name>
</gene>
<evidence type="ECO:0000259" key="12">
    <source>
        <dbReference type="PROSITE" id="PS50262"/>
    </source>
</evidence>
<dbReference type="GO" id="GO:0016907">
    <property type="term" value="F:G protein-coupled acetylcholine receptor activity"/>
    <property type="evidence" value="ECO:0007669"/>
    <property type="project" value="InterPro"/>
</dbReference>
<feature type="transmembrane region" description="Helical" evidence="11">
    <location>
        <begin position="39"/>
        <end position="60"/>
    </location>
</feature>
<evidence type="ECO:0000256" key="2">
    <source>
        <dbReference type="ARBA" id="ARBA00022475"/>
    </source>
</evidence>
<dbReference type="InterPro" id="IPR000995">
    <property type="entry name" value="Musac_Ach_rcpt"/>
</dbReference>
<evidence type="ECO:0000313" key="13">
    <source>
        <dbReference type="EMBL" id="KAK2179436.1"/>
    </source>
</evidence>
<evidence type="ECO:0000256" key="8">
    <source>
        <dbReference type="ARBA" id="ARBA00023224"/>
    </source>
</evidence>
<keyword evidence="7 9" id="KW-0675">Receptor</keyword>